<evidence type="ECO:0000256" key="1">
    <source>
        <dbReference type="SAM" id="SignalP"/>
    </source>
</evidence>
<dbReference type="Gene3D" id="3.40.50.1820">
    <property type="entry name" value="alpha/beta hydrolase"/>
    <property type="match status" value="1"/>
</dbReference>
<dbReference type="Proteomes" id="UP000677244">
    <property type="component" value="Unassembled WGS sequence"/>
</dbReference>
<keyword evidence="1" id="KW-0732">Signal</keyword>
<dbReference type="InterPro" id="IPR029058">
    <property type="entry name" value="AB_hydrolase_fold"/>
</dbReference>
<reference evidence="3 4" key="1">
    <citation type="submission" date="2021-03" db="EMBL/GenBank/DDBJ databases">
        <title>Assistant Professor.</title>
        <authorList>
            <person name="Huq M.A."/>
        </authorList>
    </citation>
    <scope>NUCLEOTIDE SEQUENCE [LARGE SCALE GENOMIC DNA]</scope>
    <source>
        <strain evidence="3 4">MAH-29</strain>
    </source>
</reference>
<evidence type="ECO:0000313" key="4">
    <source>
        <dbReference type="Proteomes" id="UP000677244"/>
    </source>
</evidence>
<feature type="signal peptide" evidence="1">
    <location>
        <begin position="1"/>
        <end position="18"/>
    </location>
</feature>
<keyword evidence="4" id="KW-1185">Reference proteome</keyword>
<dbReference type="RefSeq" id="WP_209141760.1">
    <property type="nucleotide sequence ID" value="NZ_JAGHKO010000010.1"/>
</dbReference>
<comment type="caution">
    <text evidence="3">The sequence shown here is derived from an EMBL/GenBank/DDBJ whole genome shotgun (WGS) entry which is preliminary data.</text>
</comment>
<evidence type="ECO:0000313" key="3">
    <source>
        <dbReference type="EMBL" id="MBO9203712.1"/>
    </source>
</evidence>
<organism evidence="3 4">
    <name type="scientific">Niastella soli</name>
    <dbReference type="NCBI Taxonomy" id="2821487"/>
    <lineage>
        <taxon>Bacteria</taxon>
        <taxon>Pseudomonadati</taxon>
        <taxon>Bacteroidota</taxon>
        <taxon>Chitinophagia</taxon>
        <taxon>Chitinophagales</taxon>
        <taxon>Chitinophagaceae</taxon>
        <taxon>Niastella</taxon>
    </lineage>
</organism>
<gene>
    <name evidence="3" type="ORF">J7I42_25740</name>
</gene>
<accession>A0ABS3Z1R2</accession>
<name>A0ABS3Z1R2_9BACT</name>
<proteinExistence type="predicted"/>
<dbReference type="EMBL" id="JAGHKO010000010">
    <property type="protein sequence ID" value="MBO9203712.1"/>
    <property type="molecule type" value="Genomic_DNA"/>
</dbReference>
<feature type="chain" id="PRO_5046267402" description="Bacterial virulence domain-containing protein" evidence="1">
    <location>
        <begin position="19"/>
        <end position="221"/>
    </location>
</feature>
<feature type="domain" description="Bacterial virulence" evidence="2">
    <location>
        <begin position="38"/>
        <end position="220"/>
    </location>
</feature>
<dbReference type="Pfam" id="PF06057">
    <property type="entry name" value="VirJ"/>
    <property type="match status" value="1"/>
</dbReference>
<evidence type="ECO:0000259" key="2">
    <source>
        <dbReference type="Pfam" id="PF06057"/>
    </source>
</evidence>
<sequence length="221" mass="24954">MKYIIVLALLFSFKWSGAQDTQLPIKTFPANDTTKPLVFYISGDGGWTGFSDNFLQSINKAGYPVLALNARKYFWNKRTPAATAMELSQLINKYLAQWKRDSVVLIGYSFGADITPFLYNYAGTPFTKKVSDMVLMLPYTSTDFEVHLTEMIGIASHDAYSVINEVNKIPKPILFILGTEKSQFPVQNLTTKNHLVITEEGGHHFDDKTDKVASYVLKYIK</sequence>
<protein>
    <recommendedName>
        <fullName evidence="2">Bacterial virulence domain-containing protein</fullName>
    </recommendedName>
</protein>
<dbReference type="InterPro" id="IPR010333">
    <property type="entry name" value="VirJ"/>
</dbReference>
<dbReference type="SUPFAM" id="SSF53474">
    <property type="entry name" value="alpha/beta-Hydrolases"/>
    <property type="match status" value="1"/>
</dbReference>